<dbReference type="InterPro" id="IPR041508">
    <property type="entry name" value="TcC-like_repeat"/>
</dbReference>
<protein>
    <submittedName>
        <fullName evidence="2">TcYF3</fullName>
    </submittedName>
</protein>
<reference evidence="2" key="1">
    <citation type="journal article" date="2006" name="Appl. Environ. Microbiol.">
        <title>Occurrence of sep insecticidal toxin complex genes in Serratia spp. and Yersinia frederiksenii.</title>
        <authorList>
            <person name="Dodd S.J."/>
            <person name="Hurst M.R.H."/>
            <person name="Glare T.R."/>
            <person name="O'Callaghan M."/>
            <person name="Ronson C.W."/>
        </authorList>
    </citation>
    <scope>NUCLEOTIDE SEQUENCE</scope>
    <source>
        <strain evidence="2">49</strain>
        <plasmid evidence="2">pMYE1</plasmid>
    </source>
</reference>
<dbReference type="InterPro" id="IPR050708">
    <property type="entry name" value="T6SS_VgrG/RHS"/>
</dbReference>
<feature type="region of interest" description="Disordered" evidence="1">
    <location>
        <begin position="797"/>
        <end position="819"/>
    </location>
</feature>
<dbReference type="Gene3D" id="3.90.176.10">
    <property type="entry name" value="Toxin ADP-ribosyltransferase, Chain A, domain 1"/>
    <property type="match status" value="1"/>
</dbReference>
<dbReference type="PANTHER" id="PTHR32305">
    <property type="match status" value="1"/>
</dbReference>
<dbReference type="Gene3D" id="2.180.10.10">
    <property type="entry name" value="RHS repeat-associated core"/>
    <property type="match status" value="1"/>
</dbReference>
<proteinExistence type="predicted"/>
<dbReference type="NCBIfam" id="TIGR03696">
    <property type="entry name" value="Rhs_assc_core"/>
    <property type="match status" value="1"/>
</dbReference>
<dbReference type="AlphaFoldDB" id="Q6XP55"/>
<geneLocation type="plasmid" evidence="2">
    <name>pMYE1</name>
</geneLocation>
<dbReference type="Pfam" id="PF18807">
    <property type="entry name" value="TTc_toxin_rep"/>
    <property type="match status" value="1"/>
</dbReference>
<accession>Q6XP55</accession>
<dbReference type="EMBL" id="AY220493">
    <property type="protein sequence ID" value="AAP57765.1"/>
    <property type="molecule type" value="Genomic_DNA"/>
</dbReference>
<dbReference type="PANTHER" id="PTHR32305:SF15">
    <property type="entry name" value="PROTEIN RHSA-RELATED"/>
    <property type="match status" value="1"/>
</dbReference>
<dbReference type="SUPFAM" id="SSF56399">
    <property type="entry name" value="ADP-ribosylation"/>
    <property type="match status" value="1"/>
</dbReference>
<evidence type="ECO:0000256" key="1">
    <source>
        <dbReference type="SAM" id="MobiDB-lite"/>
    </source>
</evidence>
<sequence length="978" mass="109673">MSTFQPELCENTPSVTVFDNRGLTIHKLQYYRHPDSLDMTDERISHYQYDDRGFLTQITDPRLYVLQQTDSTVNPNIKYLTSLSGDVLRSNSVDAGTTVVLNDIAGRPYWAESATGVIRTWQYEAYTLPGRLLAITERQVGGNTRITERLVWGGNTQTEKSLNLAGQCTHHYDSAGLSRTDSIALTGAPLSVTRQLLPDSATTDWQGGDELAWQDLLDAEIFTTQSTADATGAILTQTDAMVNVQRQAYDVAGQLKGSWLTQKEGTERVIVKSLTYSAAGQKLREEHGNGVVSTWSYEAETQRLIGINIERPSNHPLGTKILQQLRYEYDPVGNVLQVNNDAEASRYWRNQKVLPGNSYAYDSLYQLITATGREMVNIGQQGTSRPPAFIPLPTDNNTYTTYTRSYSYDRGGNLTQIRHSAPASGNNYTTNITVSSRSNRAVLNTLTSESSMVDALFDAGGHQNQLQPGQNLTWTPQGELLKVTLVERNGQSSDYESYRYDSASQRVTKINTLQSGNNSKIQHTLYLSGLEQRITLQGDTVKEVLHVVTTNNAVRMLHWEDGKPGDIDNDQLRYSYDNLVGSIGLEVDAEGNIISLEEYYPYGGTAIWAARSQTEANYKTLRYSGQEQDATGLYYYGFRYYQPWIGRWLSADPAGYVDGINLYRMVGNNPVNSNDIAGAGQSRTTYQTQFYWRLDIDGRALYTRNRSRYVWIHDKMIGQRKLLETRLGVDDPKINTFSPEIFVAAIRCQNELLARSAQEKAFDSLTVDEMAIITLVYVTESSTLYMPGRQKHNLDLPVRNEYQEEPDNRRPDRRVSSGALNKLPNFRGMSYRGACSTRLCRDCSIAQQYQQDNPNATVFKKGSLVTTHGFFSTSRSPEVASQFVFRQRFGNTWSPNTVLFNIIGNSGRNIAQLAELQQAEILLSPGATFNVTGVTRTDFGYHVNLLEVNAEKTWQSGVQIRIISGAILKEGNQIQPTI</sequence>
<name>Q6XP55_YERFR</name>
<feature type="compositionally biased region" description="Basic and acidic residues" evidence="1">
    <location>
        <begin position="806"/>
        <end position="815"/>
    </location>
</feature>
<evidence type="ECO:0000313" key="2">
    <source>
        <dbReference type="EMBL" id="AAP57765.1"/>
    </source>
</evidence>
<organism evidence="2">
    <name type="scientific">Yersinia frederiksenii</name>
    <dbReference type="NCBI Taxonomy" id="29484"/>
    <lineage>
        <taxon>Bacteria</taxon>
        <taxon>Pseudomonadati</taxon>
        <taxon>Pseudomonadota</taxon>
        <taxon>Gammaproteobacteria</taxon>
        <taxon>Enterobacterales</taxon>
        <taxon>Yersiniaceae</taxon>
        <taxon>Yersinia</taxon>
    </lineage>
</organism>
<keyword evidence="2" id="KW-0614">Plasmid</keyword>
<dbReference type="InterPro" id="IPR022385">
    <property type="entry name" value="Rhs_assc_core"/>
</dbReference>